<comment type="caution">
    <text evidence="3">The sequence shown here is derived from an EMBL/GenBank/DDBJ whole genome shotgun (WGS) entry which is preliminary data.</text>
</comment>
<sequence length="523" mass="56988">MTETLREGFANLPEADSEWRRLNARMLLIHPIKEIGRFFPALVGVFFLGNSGGKGHWWALGAGVLVIMMALLRWVTTRFRITPDKIEVRTGLFRRKALAASADRVRTVDLTSDILHRALGLAKVEIGTASTGRDNRLILDSLPTKDAQQLRIDLLHRRTPASHADSLTSGETVAIPTTLPDATAKHLILRLDPKWIRYAPLTLSGVISGLIIVGFAWRILNEIGGQINRIAAIEQTTQALAKLSTWVAVAIVTIALLLIVTLLSVVGYVLAFWRFRLSRHDGGTLHVSRGLLTTRATSIEERRLRGVELVEPLLLRIAHAGRMSAISTGLRAKGRESNGEGGSTLVPPAPVSVASQVGGEVLRDRGALTAPLTRHGPIANRRRYSRAFLVSGVVIAIAVLAWKPGLPLIPDLSGVVPVVSLALIPIGALLARDRYRNLGHALHDGYLVRRAGSLSRRTSVLQRDGVIGWNLRQSFFQRRSGVITLTATTAAGAQHYDIRDLEPSIAVEFAESAVPGLLRQFLA</sequence>
<keyword evidence="1" id="KW-1133">Transmembrane helix</keyword>
<dbReference type="RefSeq" id="WP_202862323.1">
    <property type="nucleotide sequence ID" value="NZ_PVUE01000001.1"/>
</dbReference>
<feature type="transmembrane region" description="Helical" evidence="1">
    <location>
        <begin position="384"/>
        <end position="402"/>
    </location>
</feature>
<dbReference type="InterPro" id="IPR014529">
    <property type="entry name" value="UCP026631"/>
</dbReference>
<evidence type="ECO:0000259" key="2">
    <source>
        <dbReference type="Pfam" id="PF03703"/>
    </source>
</evidence>
<gene>
    <name evidence="3" type="ORF">CLV47_101350</name>
</gene>
<feature type="transmembrane region" description="Helical" evidence="1">
    <location>
        <begin position="414"/>
        <end position="431"/>
    </location>
</feature>
<organism evidence="3 4">
    <name type="scientific">Antricoccus suffuscus</name>
    <dbReference type="NCBI Taxonomy" id="1629062"/>
    <lineage>
        <taxon>Bacteria</taxon>
        <taxon>Bacillati</taxon>
        <taxon>Actinomycetota</taxon>
        <taxon>Actinomycetes</taxon>
        <taxon>Geodermatophilales</taxon>
        <taxon>Antricoccaceae</taxon>
        <taxon>Antricoccus</taxon>
    </lineage>
</organism>
<keyword evidence="1" id="KW-0472">Membrane</keyword>
<protein>
    <submittedName>
        <fullName evidence="3">Putative membrane protein</fullName>
    </submittedName>
</protein>
<dbReference type="PANTHER" id="PTHR34473">
    <property type="entry name" value="UPF0699 TRANSMEMBRANE PROTEIN YDBS"/>
    <property type="match status" value="1"/>
</dbReference>
<dbReference type="PANTHER" id="PTHR34473:SF2">
    <property type="entry name" value="UPF0699 TRANSMEMBRANE PROTEIN YDBT"/>
    <property type="match status" value="1"/>
</dbReference>
<dbReference type="EMBL" id="PVUE01000001">
    <property type="protein sequence ID" value="PRZ44225.1"/>
    <property type="molecule type" value="Genomic_DNA"/>
</dbReference>
<dbReference type="InterPro" id="IPR005182">
    <property type="entry name" value="YdbS-like_PH"/>
</dbReference>
<dbReference type="Proteomes" id="UP000237752">
    <property type="component" value="Unassembled WGS sequence"/>
</dbReference>
<dbReference type="PIRSF" id="PIRSF026631">
    <property type="entry name" value="UCP026631"/>
    <property type="match status" value="1"/>
</dbReference>
<feature type="transmembrane region" description="Helical" evidence="1">
    <location>
        <begin position="246"/>
        <end position="271"/>
    </location>
</feature>
<evidence type="ECO:0000256" key="1">
    <source>
        <dbReference type="SAM" id="Phobius"/>
    </source>
</evidence>
<evidence type="ECO:0000313" key="4">
    <source>
        <dbReference type="Proteomes" id="UP000237752"/>
    </source>
</evidence>
<keyword evidence="1" id="KW-0812">Transmembrane</keyword>
<feature type="transmembrane region" description="Helical" evidence="1">
    <location>
        <begin position="57"/>
        <end position="75"/>
    </location>
</feature>
<accession>A0A2T1A6I5</accession>
<name>A0A2T1A6I5_9ACTN</name>
<dbReference type="AlphaFoldDB" id="A0A2T1A6I5"/>
<proteinExistence type="predicted"/>
<feature type="transmembrane region" description="Helical" evidence="1">
    <location>
        <begin position="195"/>
        <end position="217"/>
    </location>
</feature>
<dbReference type="Pfam" id="PF03703">
    <property type="entry name" value="bPH_2"/>
    <property type="match status" value="2"/>
</dbReference>
<feature type="domain" description="YdbS-like PH" evidence="2">
    <location>
        <begin position="435"/>
        <end position="502"/>
    </location>
</feature>
<feature type="domain" description="YdbS-like PH" evidence="2">
    <location>
        <begin position="74"/>
        <end position="151"/>
    </location>
</feature>
<evidence type="ECO:0000313" key="3">
    <source>
        <dbReference type="EMBL" id="PRZ44225.1"/>
    </source>
</evidence>
<reference evidence="3 4" key="1">
    <citation type="submission" date="2018-03" db="EMBL/GenBank/DDBJ databases">
        <title>Genomic Encyclopedia of Archaeal and Bacterial Type Strains, Phase II (KMG-II): from individual species to whole genera.</title>
        <authorList>
            <person name="Goeker M."/>
        </authorList>
    </citation>
    <scope>NUCLEOTIDE SEQUENCE [LARGE SCALE GENOMIC DNA]</scope>
    <source>
        <strain evidence="3 4">DSM 100065</strain>
    </source>
</reference>
<keyword evidence="4" id="KW-1185">Reference proteome</keyword>